<feature type="region of interest" description="Disordered" evidence="1">
    <location>
        <begin position="103"/>
        <end position="130"/>
    </location>
</feature>
<organism evidence="3 4">
    <name type="scientific">Fonsecaea erecta</name>
    <dbReference type="NCBI Taxonomy" id="1367422"/>
    <lineage>
        <taxon>Eukaryota</taxon>
        <taxon>Fungi</taxon>
        <taxon>Dikarya</taxon>
        <taxon>Ascomycota</taxon>
        <taxon>Pezizomycotina</taxon>
        <taxon>Eurotiomycetes</taxon>
        <taxon>Chaetothyriomycetidae</taxon>
        <taxon>Chaetothyriales</taxon>
        <taxon>Herpotrichiellaceae</taxon>
        <taxon>Fonsecaea</taxon>
    </lineage>
</organism>
<name>A0A178Z400_9EURO</name>
<dbReference type="InterPro" id="IPR036249">
    <property type="entry name" value="Thioredoxin-like_sf"/>
</dbReference>
<protein>
    <recommendedName>
        <fullName evidence="2">Thioredoxin domain-containing protein</fullName>
    </recommendedName>
</protein>
<dbReference type="CDD" id="cd02947">
    <property type="entry name" value="TRX_family"/>
    <property type="match status" value="1"/>
</dbReference>
<comment type="caution">
    <text evidence="3">The sequence shown here is derived from an EMBL/GenBank/DDBJ whole genome shotgun (WGS) entry which is preliminary data.</text>
</comment>
<feature type="region of interest" description="Disordered" evidence="1">
    <location>
        <begin position="144"/>
        <end position="164"/>
    </location>
</feature>
<dbReference type="Pfam" id="PF00085">
    <property type="entry name" value="Thioredoxin"/>
    <property type="match status" value="1"/>
</dbReference>
<dbReference type="Proteomes" id="UP000078343">
    <property type="component" value="Unassembled WGS sequence"/>
</dbReference>
<feature type="domain" description="Thioredoxin" evidence="2">
    <location>
        <begin position="48"/>
        <end position="99"/>
    </location>
</feature>
<dbReference type="Gene3D" id="3.40.30.10">
    <property type="entry name" value="Glutaredoxin"/>
    <property type="match status" value="1"/>
</dbReference>
<evidence type="ECO:0000259" key="2">
    <source>
        <dbReference type="Pfam" id="PF00085"/>
    </source>
</evidence>
<evidence type="ECO:0000256" key="1">
    <source>
        <dbReference type="SAM" id="MobiDB-lite"/>
    </source>
</evidence>
<dbReference type="GeneID" id="30016112"/>
<dbReference type="OrthoDB" id="2121326at2759"/>
<dbReference type="EMBL" id="LVYI01000018">
    <property type="protein sequence ID" value="OAP53923.1"/>
    <property type="molecule type" value="Genomic_DNA"/>
</dbReference>
<sequence>MASNLKDPSPDLLIADCGGRLLCRLVRPMQKNRPRRSTFSATTLSTTQDHLRKIDTHKLQDNARSYGIRARPTFMVSKNTRPVRTIQGADREALSHTVKELASAARQADPASFSSSRSPAVLSRPCSGSTDTPRLYRAAEWLSPTTPGKGALEVPEDDQDDGGLKAVECRSNIFAAKPPDNFENRMMIKPKT</sequence>
<evidence type="ECO:0000313" key="3">
    <source>
        <dbReference type="EMBL" id="OAP53923.1"/>
    </source>
</evidence>
<dbReference type="STRING" id="1367422.A0A178Z400"/>
<accession>A0A178Z400</accession>
<reference evidence="3 4" key="1">
    <citation type="submission" date="2016-04" db="EMBL/GenBank/DDBJ databases">
        <title>Draft genome of Fonsecaea erecta CBS 125763.</title>
        <authorList>
            <person name="Weiss V.A."/>
            <person name="Vicente V.A."/>
            <person name="Raittz R.T."/>
            <person name="Moreno L.F."/>
            <person name="De Souza E.M."/>
            <person name="Pedrosa F.O."/>
            <person name="Steffens M.B."/>
            <person name="Faoro H."/>
            <person name="Tadra-Sfeir M.Z."/>
            <person name="Najafzadeh M.J."/>
            <person name="Felipe M.S."/>
            <person name="Teixeira M."/>
            <person name="Sun J."/>
            <person name="Xi L."/>
            <person name="Gomes R."/>
            <person name="De Azevedo C.M."/>
            <person name="Salgado C.G."/>
            <person name="Da Silva M.B."/>
            <person name="Nascimento M.F."/>
            <person name="Queiroz-Telles F."/>
            <person name="Attili D.S."/>
            <person name="Gorbushina A."/>
        </authorList>
    </citation>
    <scope>NUCLEOTIDE SEQUENCE [LARGE SCALE GENOMIC DNA]</scope>
    <source>
        <strain evidence="3 4">CBS 125763</strain>
    </source>
</reference>
<proteinExistence type="predicted"/>
<evidence type="ECO:0000313" key="4">
    <source>
        <dbReference type="Proteomes" id="UP000078343"/>
    </source>
</evidence>
<gene>
    <name evidence="3" type="ORF">AYL99_11945</name>
</gene>
<dbReference type="InterPro" id="IPR013766">
    <property type="entry name" value="Thioredoxin_domain"/>
</dbReference>
<dbReference type="AlphaFoldDB" id="A0A178Z400"/>
<dbReference type="SUPFAM" id="SSF52833">
    <property type="entry name" value="Thioredoxin-like"/>
    <property type="match status" value="1"/>
</dbReference>
<dbReference type="RefSeq" id="XP_018687290.1">
    <property type="nucleotide sequence ID" value="XM_018843449.1"/>
</dbReference>
<keyword evidence="4" id="KW-1185">Reference proteome</keyword>